<dbReference type="SUPFAM" id="SSF53850">
    <property type="entry name" value="Periplasmic binding protein-like II"/>
    <property type="match status" value="1"/>
</dbReference>
<accession>A0A506UFX3</accession>
<feature type="domain" description="GRIP" evidence="6">
    <location>
        <begin position="1"/>
        <end position="43"/>
    </location>
</feature>
<keyword evidence="4" id="KW-0732">Signal</keyword>
<keyword evidence="3" id="KW-0813">Transport</keyword>
<dbReference type="AlphaFoldDB" id="A0A506UFX3"/>
<evidence type="ECO:0000256" key="4">
    <source>
        <dbReference type="ARBA" id="ARBA00022729"/>
    </source>
</evidence>
<evidence type="ECO:0000259" key="6">
    <source>
        <dbReference type="PROSITE" id="PS50913"/>
    </source>
</evidence>
<evidence type="ECO:0000256" key="3">
    <source>
        <dbReference type="ARBA" id="ARBA00022448"/>
    </source>
</evidence>
<dbReference type="GO" id="GO:0030976">
    <property type="term" value="F:thiamine pyrophosphate binding"/>
    <property type="evidence" value="ECO:0007669"/>
    <property type="project" value="TreeGrafter"/>
</dbReference>
<evidence type="ECO:0000256" key="2">
    <source>
        <dbReference type="ARBA" id="ARBA00008520"/>
    </source>
</evidence>
<dbReference type="InterPro" id="IPR006311">
    <property type="entry name" value="TAT_signal"/>
</dbReference>
<dbReference type="PANTHER" id="PTHR30006">
    <property type="entry name" value="THIAMINE-BINDING PERIPLASMIC PROTEIN-RELATED"/>
    <property type="match status" value="1"/>
</dbReference>
<protein>
    <submittedName>
        <fullName evidence="7">ABC transporter substrate-binding protein</fullName>
    </submittedName>
</protein>
<dbReference type="GO" id="GO:0030288">
    <property type="term" value="C:outer membrane-bounded periplasmic space"/>
    <property type="evidence" value="ECO:0007669"/>
    <property type="project" value="TreeGrafter"/>
</dbReference>
<keyword evidence="8" id="KW-1185">Reference proteome</keyword>
<sequence length="364" mass="40183">MKNVLFDFLTKAETGRMSRRDFTKAVGAALALPVAMRSTLSFAQAKQLVLCNWGGDAIDAYTDAYGKPFQEKTGMPVKMDGSGPTEGAITAQAKSGNVTWDIVDVDPFTAITLGKKGYMRKIDYDKIDKSKIRDGFLWDYALSSYFFSYVICYDSSLYPEAPTGMADFFDTDKFRGNRTMYKWGVSSWEAALLADGVAPKDLYPLDLDRANKKLKSFLPNVISFWGGGAESQTAMLTGEAPMGIVWSTRARLIEKASGGRIKYIWDEGLLSPGAFGVMANNPAGREAAMDFLASTQDPERQLVMFKMLTQGPANPAADPLIPADLKRHDCVAPENMEKQITLDMQWYADHYSKALDNYLAIISA</sequence>
<dbReference type="RefSeq" id="WP_141165331.1">
    <property type="nucleotide sequence ID" value="NZ_VHLH01000002.1"/>
</dbReference>
<organism evidence="7 8">
    <name type="scientific">Pararhizobium mangrovi</name>
    <dbReference type="NCBI Taxonomy" id="2590452"/>
    <lineage>
        <taxon>Bacteria</taxon>
        <taxon>Pseudomonadati</taxon>
        <taxon>Pseudomonadota</taxon>
        <taxon>Alphaproteobacteria</taxon>
        <taxon>Hyphomicrobiales</taxon>
        <taxon>Rhizobiaceae</taxon>
        <taxon>Rhizobium/Agrobacterium group</taxon>
        <taxon>Pararhizobium</taxon>
    </lineage>
</organism>
<dbReference type="PROSITE" id="PS50913">
    <property type="entry name" value="GRIP"/>
    <property type="match status" value="1"/>
</dbReference>
<proteinExistence type="inferred from homology"/>
<comment type="similarity">
    <text evidence="2">Belongs to the bacterial solute-binding protein 1 family.</text>
</comment>
<gene>
    <name evidence="7" type="ORF">FJU11_01950</name>
</gene>
<dbReference type="PANTHER" id="PTHR30006:SF3">
    <property type="entry name" value="THIAMINE-BINDING PERIPLASMIC PROTEIN"/>
    <property type="match status" value="1"/>
</dbReference>
<dbReference type="GO" id="GO:0015888">
    <property type="term" value="P:thiamine transport"/>
    <property type="evidence" value="ECO:0007669"/>
    <property type="project" value="TreeGrafter"/>
</dbReference>
<comment type="caution">
    <text evidence="7">The sequence shown here is derived from an EMBL/GenBank/DDBJ whole genome shotgun (WGS) entry which is preliminary data.</text>
</comment>
<evidence type="ECO:0000313" key="8">
    <source>
        <dbReference type="Proteomes" id="UP000320314"/>
    </source>
</evidence>
<dbReference type="InterPro" id="IPR006059">
    <property type="entry name" value="SBP"/>
</dbReference>
<name>A0A506UFX3_9HYPH</name>
<comment type="subcellular location">
    <subcellularLocation>
        <location evidence="1">Periplasm</location>
    </subcellularLocation>
</comment>
<dbReference type="GO" id="GO:0030975">
    <property type="term" value="F:thiamine binding"/>
    <property type="evidence" value="ECO:0007669"/>
    <property type="project" value="TreeGrafter"/>
</dbReference>
<evidence type="ECO:0000256" key="5">
    <source>
        <dbReference type="ARBA" id="ARBA00022764"/>
    </source>
</evidence>
<evidence type="ECO:0000256" key="1">
    <source>
        <dbReference type="ARBA" id="ARBA00004418"/>
    </source>
</evidence>
<dbReference type="EMBL" id="VHLH01000002">
    <property type="protein sequence ID" value="TPW31975.1"/>
    <property type="molecule type" value="Genomic_DNA"/>
</dbReference>
<reference evidence="7 8" key="1">
    <citation type="submission" date="2019-06" db="EMBL/GenBank/DDBJ databases">
        <authorList>
            <person name="Li M."/>
        </authorList>
    </citation>
    <scope>NUCLEOTIDE SEQUENCE [LARGE SCALE GENOMIC DNA]</scope>
    <source>
        <strain evidence="7 8">BGMRC6574</strain>
    </source>
</reference>
<dbReference type="Pfam" id="PF13416">
    <property type="entry name" value="SBP_bac_8"/>
    <property type="match status" value="1"/>
</dbReference>
<keyword evidence="5" id="KW-0574">Periplasm</keyword>
<dbReference type="CDD" id="cd13589">
    <property type="entry name" value="PBP2_polyamine_RpCGA009"/>
    <property type="match status" value="1"/>
</dbReference>
<evidence type="ECO:0000313" key="7">
    <source>
        <dbReference type="EMBL" id="TPW31975.1"/>
    </source>
</evidence>
<dbReference type="Gene3D" id="3.40.190.10">
    <property type="entry name" value="Periplasmic binding protein-like II"/>
    <property type="match status" value="2"/>
</dbReference>
<dbReference type="Proteomes" id="UP000320314">
    <property type="component" value="Unassembled WGS sequence"/>
</dbReference>
<dbReference type="OrthoDB" id="9815444at2"/>
<dbReference type="PROSITE" id="PS51318">
    <property type="entry name" value="TAT"/>
    <property type="match status" value="1"/>
</dbReference>
<dbReference type="InterPro" id="IPR000237">
    <property type="entry name" value="GRIP_dom"/>
</dbReference>